<dbReference type="AlphaFoldDB" id="A0A7I8KTA3"/>
<evidence type="ECO:0000313" key="1">
    <source>
        <dbReference type="EMBL" id="CAA7401073.1"/>
    </source>
</evidence>
<name>A0A7I8KTA3_SPIIN</name>
<reference evidence="1" key="1">
    <citation type="submission" date="2020-02" db="EMBL/GenBank/DDBJ databases">
        <authorList>
            <person name="Scholz U."/>
            <person name="Mascher M."/>
            <person name="Fiebig A."/>
        </authorList>
    </citation>
    <scope>NUCLEOTIDE SEQUENCE</scope>
</reference>
<keyword evidence="2" id="KW-1185">Reference proteome</keyword>
<dbReference type="Proteomes" id="UP000663760">
    <property type="component" value="Chromosome 8"/>
</dbReference>
<dbReference type="EMBL" id="LR746271">
    <property type="protein sequence ID" value="CAA7401073.1"/>
    <property type="molecule type" value="Genomic_DNA"/>
</dbReference>
<protein>
    <submittedName>
        <fullName evidence="1">Uncharacterized protein</fullName>
    </submittedName>
</protein>
<organism evidence="1 2">
    <name type="scientific">Spirodela intermedia</name>
    <name type="common">Intermediate duckweed</name>
    <dbReference type="NCBI Taxonomy" id="51605"/>
    <lineage>
        <taxon>Eukaryota</taxon>
        <taxon>Viridiplantae</taxon>
        <taxon>Streptophyta</taxon>
        <taxon>Embryophyta</taxon>
        <taxon>Tracheophyta</taxon>
        <taxon>Spermatophyta</taxon>
        <taxon>Magnoliopsida</taxon>
        <taxon>Liliopsida</taxon>
        <taxon>Araceae</taxon>
        <taxon>Lemnoideae</taxon>
        <taxon>Spirodela</taxon>
    </lineage>
</organism>
<sequence>MMMMGKKKKRKTRMNNVYRQNRTHESSSSYRSSIDEITPAN</sequence>
<accession>A0A7I8KTA3</accession>
<gene>
    <name evidence="1" type="ORF">SI8410_08011751</name>
</gene>
<evidence type="ECO:0000313" key="2">
    <source>
        <dbReference type="Proteomes" id="UP000663760"/>
    </source>
</evidence>
<proteinExistence type="predicted"/>